<evidence type="ECO:0000313" key="1">
    <source>
        <dbReference type="EMBL" id="POH37017.1"/>
    </source>
</evidence>
<sequence>MGTGGYLIALSGRLFRSTKQVAPRVSVLLFYMNNRTLFYYCKVNTLTALDQKLKFVNFNDSPGGET</sequence>
<protein>
    <submittedName>
        <fullName evidence="1">Uncharacterized protein</fullName>
    </submittedName>
</protein>
<dbReference type="AlphaFoldDB" id="A0A2P4R6Z2"/>
<organism evidence="1">
    <name type="scientific">Companilactobacillus formosensis</name>
    <dbReference type="NCBI Taxonomy" id="1617889"/>
    <lineage>
        <taxon>Bacteria</taxon>
        <taxon>Bacillati</taxon>
        <taxon>Bacillota</taxon>
        <taxon>Bacilli</taxon>
        <taxon>Lactobacillales</taxon>
        <taxon>Lactobacillaceae</taxon>
        <taxon>Companilactobacillus</taxon>
    </lineage>
</organism>
<gene>
    <name evidence="1" type="ORF">C2R26_05105</name>
</gene>
<proteinExistence type="predicted"/>
<reference evidence="1" key="1">
    <citation type="submission" date="2018-01" db="EMBL/GenBank/DDBJ databases">
        <title>Genome sequnecing of Lactobacillus formosensis KACC 18721.</title>
        <authorList>
            <person name="Kim S.-J."/>
            <person name="Heo J."/>
        </authorList>
    </citation>
    <scope>NUCLEOTIDE SEQUENCE</scope>
    <source>
        <strain evidence="1">KACC 18721</strain>
    </source>
</reference>
<comment type="caution">
    <text evidence="1">The sequence shown here is derived from an EMBL/GenBank/DDBJ whole genome shotgun (WGS) entry which is preliminary data.</text>
</comment>
<accession>A0A2P4R6Z2</accession>
<name>A0A2P4R6Z2_9LACO</name>
<dbReference type="EMBL" id="PPWZ01000032">
    <property type="protein sequence ID" value="POH37017.1"/>
    <property type="molecule type" value="Genomic_DNA"/>
</dbReference>